<sequence length="200" mass="21868">MQTHRPTGSAVPAIDPIHTPDVDECRRLRIVARIDDSAVWHSAAARLLDCGRRRWRARPDIADHPALCRWSRIQDAQQVPEQPCLRPLFAAVAAGREIATDDPYADFATAVMLLSSCPAAVICQSDPMNDPRAVRFSVYGYREDDLPLAEDLITTTIHACGAVLVRRCTVLRRGAPVVPATPLVDHPLPELLVVGGSAAR</sequence>
<dbReference type="Proteomes" id="UP000658127">
    <property type="component" value="Unassembled WGS sequence"/>
</dbReference>
<comment type="caution">
    <text evidence="1">The sequence shown here is derived from an EMBL/GenBank/DDBJ whole genome shotgun (WGS) entry which is preliminary data.</text>
</comment>
<name>A0ABQ2K672_9NOCA</name>
<accession>A0ABQ2K672</accession>
<gene>
    <name evidence="1" type="ORF">GCM10011610_03720</name>
</gene>
<keyword evidence="2" id="KW-1185">Reference proteome</keyword>
<evidence type="ECO:0000313" key="2">
    <source>
        <dbReference type="Proteomes" id="UP000658127"/>
    </source>
</evidence>
<proteinExistence type="predicted"/>
<dbReference type="RefSeq" id="WP_189023093.1">
    <property type="nucleotide sequence ID" value="NZ_BMNE01000001.1"/>
</dbReference>
<organism evidence="1 2">
    <name type="scientific">Nocardia rhizosphaerihabitans</name>
    <dbReference type="NCBI Taxonomy" id="1691570"/>
    <lineage>
        <taxon>Bacteria</taxon>
        <taxon>Bacillati</taxon>
        <taxon>Actinomycetota</taxon>
        <taxon>Actinomycetes</taxon>
        <taxon>Mycobacteriales</taxon>
        <taxon>Nocardiaceae</taxon>
        <taxon>Nocardia</taxon>
    </lineage>
</organism>
<reference evidence="2" key="1">
    <citation type="journal article" date="2019" name="Int. J. Syst. Evol. Microbiol.">
        <title>The Global Catalogue of Microorganisms (GCM) 10K type strain sequencing project: providing services to taxonomists for standard genome sequencing and annotation.</title>
        <authorList>
            <consortium name="The Broad Institute Genomics Platform"/>
            <consortium name="The Broad Institute Genome Sequencing Center for Infectious Disease"/>
            <person name="Wu L."/>
            <person name="Ma J."/>
        </authorList>
    </citation>
    <scope>NUCLEOTIDE SEQUENCE [LARGE SCALE GENOMIC DNA]</scope>
    <source>
        <strain evidence="2">CGMCC 4.7329</strain>
    </source>
</reference>
<dbReference type="EMBL" id="BMNE01000001">
    <property type="protein sequence ID" value="GGN67475.1"/>
    <property type="molecule type" value="Genomic_DNA"/>
</dbReference>
<evidence type="ECO:0000313" key="1">
    <source>
        <dbReference type="EMBL" id="GGN67475.1"/>
    </source>
</evidence>
<protein>
    <submittedName>
        <fullName evidence="1">Uncharacterized protein</fullName>
    </submittedName>
</protein>